<dbReference type="OrthoDB" id="984336at2759"/>
<dbReference type="EMBL" id="JAKUCV010002146">
    <property type="protein sequence ID" value="KAJ4843767.1"/>
    <property type="molecule type" value="Genomic_DNA"/>
</dbReference>
<dbReference type="Pfam" id="PF24924">
    <property type="entry name" value="DUF7745"/>
    <property type="match status" value="1"/>
</dbReference>
<comment type="caution">
    <text evidence="3">The sequence shown here is derived from an EMBL/GenBank/DDBJ whole genome shotgun (WGS) entry which is preliminary data.</text>
</comment>
<evidence type="ECO:0000313" key="4">
    <source>
        <dbReference type="Proteomes" id="UP001141552"/>
    </source>
</evidence>
<proteinExistence type="predicted"/>
<keyword evidence="1" id="KW-0175">Coiled coil</keyword>
<feature type="coiled-coil region" evidence="1">
    <location>
        <begin position="255"/>
        <end position="307"/>
    </location>
</feature>
<evidence type="ECO:0000313" key="3">
    <source>
        <dbReference type="EMBL" id="KAJ4843767.1"/>
    </source>
</evidence>
<sequence>MVEYWDPTYRCFTFGQVDMTPTIEEYQRLLGFPTTPYTPYLHDPQGDMMDKVEFLFPSFRVGNQFSRDRRGWSWNAWKEFLHNRVDPTYRLKFFGVALFGLVVFPRLPNVIDIAAVGAFYEVDNLDANPVVTILADTFLSLNSYAEEFQRVKLAWREPYYLERLQPSDKAVNGYKEWQLKRIKNCLVPHFGGQLPPALPQTQSPVPNYYVATGTAQDQIYEVLTGRRRALERREMEMKARGPNLNEYRADLYGRIRELEARLIESDNNNNLLAQEIERMQELENLELQSLDIENSDLRIEIDKLMRRQV</sequence>
<evidence type="ECO:0000259" key="2">
    <source>
        <dbReference type="Pfam" id="PF24924"/>
    </source>
</evidence>
<accession>A0A9Q0JJX4</accession>
<feature type="domain" description="DUF7745" evidence="2">
    <location>
        <begin position="2"/>
        <end position="146"/>
    </location>
</feature>
<dbReference type="Proteomes" id="UP001141552">
    <property type="component" value="Unassembled WGS sequence"/>
</dbReference>
<name>A0A9Q0JJX4_9ROSI</name>
<dbReference type="PANTHER" id="PTHR48200">
    <property type="entry name" value="PROTEIN, PUTATIVE-RELATED"/>
    <property type="match status" value="1"/>
</dbReference>
<keyword evidence="4" id="KW-1185">Reference proteome</keyword>
<organism evidence="3 4">
    <name type="scientific">Turnera subulata</name>
    <dbReference type="NCBI Taxonomy" id="218843"/>
    <lineage>
        <taxon>Eukaryota</taxon>
        <taxon>Viridiplantae</taxon>
        <taxon>Streptophyta</taxon>
        <taxon>Embryophyta</taxon>
        <taxon>Tracheophyta</taxon>
        <taxon>Spermatophyta</taxon>
        <taxon>Magnoliopsida</taxon>
        <taxon>eudicotyledons</taxon>
        <taxon>Gunneridae</taxon>
        <taxon>Pentapetalae</taxon>
        <taxon>rosids</taxon>
        <taxon>fabids</taxon>
        <taxon>Malpighiales</taxon>
        <taxon>Passifloraceae</taxon>
        <taxon>Turnera</taxon>
    </lineage>
</organism>
<reference evidence="3" key="1">
    <citation type="submission" date="2022-02" db="EMBL/GenBank/DDBJ databases">
        <authorList>
            <person name="Henning P.M."/>
            <person name="McCubbin A.G."/>
            <person name="Shore J.S."/>
        </authorList>
    </citation>
    <scope>NUCLEOTIDE SEQUENCE</scope>
    <source>
        <strain evidence="3">F60SS</strain>
        <tissue evidence="3">Leaves</tissue>
    </source>
</reference>
<dbReference type="AlphaFoldDB" id="A0A9Q0JJX4"/>
<protein>
    <recommendedName>
        <fullName evidence="2">DUF7745 domain-containing protein</fullName>
    </recommendedName>
</protein>
<dbReference type="PANTHER" id="PTHR48200:SF1">
    <property type="entry name" value="AMINOTRANSFERASE-LIKE PLANT MOBILE DOMAIN-CONTAINING PROTEIN"/>
    <property type="match status" value="1"/>
</dbReference>
<reference evidence="3" key="2">
    <citation type="journal article" date="2023" name="Plants (Basel)">
        <title>Annotation of the Turnera subulata (Passifloraceae) Draft Genome Reveals the S-Locus Evolved after the Divergence of Turneroideae from Passifloroideae in a Stepwise Manner.</title>
        <authorList>
            <person name="Henning P.M."/>
            <person name="Roalson E.H."/>
            <person name="Mir W."/>
            <person name="McCubbin A.G."/>
            <person name="Shore J.S."/>
        </authorList>
    </citation>
    <scope>NUCLEOTIDE SEQUENCE</scope>
    <source>
        <strain evidence="3">F60SS</strain>
    </source>
</reference>
<evidence type="ECO:0000256" key="1">
    <source>
        <dbReference type="SAM" id="Coils"/>
    </source>
</evidence>
<gene>
    <name evidence="3" type="ORF">Tsubulata_034602</name>
</gene>
<dbReference type="InterPro" id="IPR056647">
    <property type="entry name" value="DUF7745"/>
</dbReference>